<name>A0A514D6I6_9VIRU</name>
<protein>
    <submittedName>
        <fullName evidence="1">Uncharacterized protein</fullName>
    </submittedName>
</protein>
<reference evidence="1" key="1">
    <citation type="submission" date="2019-05" db="EMBL/GenBank/DDBJ databases">
        <title>Metatranscriptomic reconstruction reveals RNA viruses with the potential to shape carbon cycling in soil.</title>
        <authorList>
            <person name="Starr E.P."/>
            <person name="Nuccio E."/>
            <person name="Pett-Ridge J."/>
            <person name="Banfield J.F."/>
            <person name="Firestone M.K."/>
        </authorList>
    </citation>
    <scope>NUCLEOTIDE SEQUENCE</scope>
    <source>
        <strain evidence="1">H2_Rhizo_31_scaffold_581</strain>
    </source>
</reference>
<gene>
    <name evidence="1" type="ORF">H2Rhizo31581_000003</name>
</gene>
<dbReference type="EMBL" id="MN034708">
    <property type="protein sequence ID" value="QDH89234.1"/>
    <property type="molecule type" value="Genomic_RNA"/>
</dbReference>
<accession>A0A514D6I6</accession>
<sequence length="156" mass="16059">MTIVFTSPIAGGAQTGFTSPTYTVTADTSAPNPRTKQVAVTSLGGTQSGVRTSTVSDPFTVGYTPPANLKVLPQPNPVTGKYPPIPFNVHQFNFRKGMNFATNQIPLVGYAELRIGIPAGAESADPANIRALASLIEGSVAAFVAGLGDTLVTGIP</sequence>
<proteinExistence type="predicted"/>
<organism evidence="1">
    <name type="scientific">Leviviridae sp</name>
    <dbReference type="NCBI Taxonomy" id="2027243"/>
    <lineage>
        <taxon>Viruses</taxon>
        <taxon>Riboviria</taxon>
        <taxon>Orthornavirae</taxon>
        <taxon>Lenarviricota</taxon>
        <taxon>Leviviricetes</taxon>
        <taxon>Norzivirales</taxon>
        <taxon>Fiersviridae</taxon>
    </lineage>
</organism>
<evidence type="ECO:0000313" key="1">
    <source>
        <dbReference type="EMBL" id="QDH89234.1"/>
    </source>
</evidence>